<dbReference type="Proteomes" id="UP001139887">
    <property type="component" value="Unassembled WGS sequence"/>
</dbReference>
<dbReference type="InterPro" id="IPR008271">
    <property type="entry name" value="Ser/Thr_kinase_AS"/>
</dbReference>
<dbReference type="FunFam" id="1.10.510.10:FF:000571">
    <property type="entry name" value="Maternal embryonic leucine zipper kinase"/>
    <property type="match status" value="1"/>
</dbReference>
<dbReference type="Gene3D" id="1.10.510.10">
    <property type="entry name" value="Transferase(Phosphotransferase) domain 1"/>
    <property type="match status" value="1"/>
</dbReference>
<evidence type="ECO:0000259" key="8">
    <source>
        <dbReference type="PROSITE" id="PS50011"/>
    </source>
</evidence>
<dbReference type="SMART" id="SM00240">
    <property type="entry name" value="FHA"/>
    <property type="match status" value="1"/>
</dbReference>
<evidence type="ECO:0000256" key="6">
    <source>
        <dbReference type="SAM" id="MobiDB-lite"/>
    </source>
</evidence>
<dbReference type="PANTHER" id="PTHR24347">
    <property type="entry name" value="SERINE/THREONINE-PROTEIN KINASE"/>
    <property type="match status" value="1"/>
</dbReference>
<dbReference type="InterPro" id="IPR008984">
    <property type="entry name" value="SMAD_FHA_dom_sf"/>
</dbReference>
<dbReference type="SUPFAM" id="SSF56112">
    <property type="entry name" value="Protein kinase-like (PK-like)"/>
    <property type="match status" value="1"/>
</dbReference>
<gene>
    <name evidence="9" type="ORF">IWW36_000191</name>
</gene>
<name>A0A9W8M366_9FUNG</name>
<keyword evidence="3 4" id="KW-0067">ATP-binding</keyword>
<evidence type="ECO:0000256" key="2">
    <source>
        <dbReference type="ARBA" id="ARBA00022741"/>
    </source>
</evidence>
<dbReference type="InterPro" id="IPR011009">
    <property type="entry name" value="Kinase-like_dom_sf"/>
</dbReference>
<keyword evidence="5" id="KW-0808">Transferase</keyword>
<dbReference type="InterPro" id="IPR017441">
    <property type="entry name" value="Protein_kinase_ATP_BS"/>
</dbReference>
<evidence type="ECO:0000256" key="1">
    <source>
        <dbReference type="ARBA" id="ARBA00005575"/>
    </source>
</evidence>
<sequence>MTIEETFEFTQPTQPFEESTQPTQASQEEEAMLVAGERPMGKLLWRKKYDLMDTDLFLNQIITVGRRSTCSIQIEDGHVSSLHCKISASQDLATGEYIVTCTDASTHGTYLNGENIRKGNTAKLSHGDVLELKPYHYITYLQKLRKPYRNNGLESKYQILKNEKLGNGTFADVYRAYDKKTQKLLAVKIMSKHYFSHNGTASGGTNYMREISLLRSIRHKNIVRIYDVEEGSLQVYIFMSLLSGGDLFDRISSQGALEEGEAKFITFQVLSALDCLHDANIVHRDIKPENTLLVSKKPYSQVMLTDFGMAKAMGQKKILTTMCGTFQYIAPEMLNSHTNPGQALEEGYTAKVDCWSLGVMVYAMVSCSHPFSAGEDNDIRQLIAQIKSGTLDFSDPIWEQLSSDCRAFITQLLRLDPNERMSVKQAFDHPWISNDKAKLEQLCKTHCVDNLDSASEKRPGKTSRASTATTLQSIDSADGATGTASMGPPTKRQR</sequence>
<evidence type="ECO:0000256" key="4">
    <source>
        <dbReference type="PROSITE-ProRule" id="PRU10141"/>
    </source>
</evidence>
<evidence type="ECO:0000313" key="10">
    <source>
        <dbReference type="Proteomes" id="UP001139887"/>
    </source>
</evidence>
<evidence type="ECO:0000259" key="7">
    <source>
        <dbReference type="PROSITE" id="PS50006"/>
    </source>
</evidence>
<protein>
    <submittedName>
        <fullName evidence="9">Uncharacterized protein</fullName>
    </submittedName>
</protein>
<feature type="region of interest" description="Disordered" evidence="6">
    <location>
        <begin position="1"/>
        <end position="26"/>
    </location>
</feature>
<dbReference type="InterPro" id="IPR000253">
    <property type="entry name" value="FHA_dom"/>
</dbReference>
<keyword evidence="10" id="KW-1185">Reference proteome</keyword>
<dbReference type="SUPFAM" id="SSF49879">
    <property type="entry name" value="SMAD/FHA domain"/>
    <property type="match status" value="1"/>
</dbReference>
<dbReference type="CDD" id="cd22670">
    <property type="entry name" value="FHA_MEK1-like"/>
    <property type="match status" value="1"/>
</dbReference>
<dbReference type="Pfam" id="PF00498">
    <property type="entry name" value="FHA"/>
    <property type="match status" value="1"/>
</dbReference>
<dbReference type="Pfam" id="PF00069">
    <property type="entry name" value="Pkinase"/>
    <property type="match status" value="1"/>
</dbReference>
<evidence type="ECO:0000256" key="5">
    <source>
        <dbReference type="RuleBase" id="RU000304"/>
    </source>
</evidence>
<accession>A0A9W8M366</accession>
<dbReference type="InterPro" id="IPR000719">
    <property type="entry name" value="Prot_kinase_dom"/>
</dbReference>
<keyword evidence="2 4" id="KW-0547">Nucleotide-binding</keyword>
<proteinExistence type="inferred from homology"/>
<dbReference type="OrthoDB" id="40902at2759"/>
<dbReference type="PROSITE" id="PS50006">
    <property type="entry name" value="FHA_DOMAIN"/>
    <property type="match status" value="1"/>
</dbReference>
<feature type="domain" description="FHA" evidence="7">
    <location>
        <begin position="62"/>
        <end position="116"/>
    </location>
</feature>
<dbReference type="Gene3D" id="2.60.200.20">
    <property type="match status" value="1"/>
</dbReference>
<organism evidence="9 10">
    <name type="scientific">Coemansia brasiliensis</name>
    <dbReference type="NCBI Taxonomy" id="2650707"/>
    <lineage>
        <taxon>Eukaryota</taxon>
        <taxon>Fungi</taxon>
        <taxon>Fungi incertae sedis</taxon>
        <taxon>Zoopagomycota</taxon>
        <taxon>Kickxellomycotina</taxon>
        <taxon>Kickxellomycetes</taxon>
        <taxon>Kickxellales</taxon>
        <taxon>Kickxellaceae</taxon>
        <taxon>Coemansia</taxon>
    </lineage>
</organism>
<dbReference type="PROSITE" id="PS00108">
    <property type="entry name" value="PROTEIN_KINASE_ST"/>
    <property type="match status" value="1"/>
</dbReference>
<comment type="similarity">
    <text evidence="1">Belongs to the protein kinase superfamily. CAMK Ser/Thr protein kinase family. CHEK2 subfamily.</text>
</comment>
<dbReference type="PROSITE" id="PS00107">
    <property type="entry name" value="PROTEIN_KINASE_ATP"/>
    <property type="match status" value="1"/>
</dbReference>
<evidence type="ECO:0000313" key="9">
    <source>
        <dbReference type="EMBL" id="KAJ2852562.1"/>
    </source>
</evidence>
<dbReference type="GO" id="GO:0004674">
    <property type="term" value="F:protein serine/threonine kinase activity"/>
    <property type="evidence" value="ECO:0007669"/>
    <property type="project" value="UniProtKB-KW"/>
</dbReference>
<feature type="compositionally biased region" description="Polar residues" evidence="6">
    <location>
        <begin position="463"/>
        <end position="475"/>
    </location>
</feature>
<feature type="binding site" evidence="4">
    <location>
        <position position="188"/>
    </location>
    <ligand>
        <name>ATP</name>
        <dbReference type="ChEBI" id="CHEBI:30616"/>
    </ligand>
</feature>
<dbReference type="AlphaFoldDB" id="A0A9W8M366"/>
<dbReference type="SMART" id="SM00220">
    <property type="entry name" value="S_TKc"/>
    <property type="match status" value="1"/>
</dbReference>
<keyword evidence="5" id="KW-0723">Serine/threonine-protein kinase</keyword>
<dbReference type="GO" id="GO:0005524">
    <property type="term" value="F:ATP binding"/>
    <property type="evidence" value="ECO:0007669"/>
    <property type="project" value="UniProtKB-UniRule"/>
</dbReference>
<keyword evidence="5" id="KW-0418">Kinase</keyword>
<feature type="domain" description="Protein kinase" evidence="8">
    <location>
        <begin position="159"/>
        <end position="432"/>
    </location>
</feature>
<dbReference type="Gene3D" id="3.30.200.20">
    <property type="entry name" value="Phosphorylase Kinase, domain 1"/>
    <property type="match status" value="1"/>
</dbReference>
<comment type="caution">
    <text evidence="9">The sequence shown here is derived from an EMBL/GenBank/DDBJ whole genome shotgun (WGS) entry which is preliminary data.</text>
</comment>
<feature type="region of interest" description="Disordered" evidence="6">
    <location>
        <begin position="452"/>
        <end position="494"/>
    </location>
</feature>
<dbReference type="EMBL" id="JANBUW010000002">
    <property type="protein sequence ID" value="KAJ2852562.1"/>
    <property type="molecule type" value="Genomic_DNA"/>
</dbReference>
<feature type="compositionally biased region" description="Polar residues" evidence="6">
    <location>
        <begin position="8"/>
        <end position="26"/>
    </location>
</feature>
<dbReference type="PROSITE" id="PS50011">
    <property type="entry name" value="PROTEIN_KINASE_DOM"/>
    <property type="match status" value="1"/>
</dbReference>
<evidence type="ECO:0000256" key="3">
    <source>
        <dbReference type="ARBA" id="ARBA00022840"/>
    </source>
</evidence>
<dbReference type="CDD" id="cd05117">
    <property type="entry name" value="STKc_CAMK"/>
    <property type="match status" value="1"/>
</dbReference>
<reference evidence="9" key="1">
    <citation type="submission" date="2022-07" db="EMBL/GenBank/DDBJ databases">
        <title>Phylogenomic reconstructions and comparative analyses of Kickxellomycotina fungi.</title>
        <authorList>
            <person name="Reynolds N.K."/>
            <person name="Stajich J.E."/>
            <person name="Barry K."/>
            <person name="Grigoriev I.V."/>
            <person name="Crous P."/>
            <person name="Smith M.E."/>
        </authorList>
    </citation>
    <scope>NUCLEOTIDE SEQUENCE</scope>
    <source>
        <strain evidence="9">NRRL 1566</strain>
    </source>
</reference>